<feature type="non-terminal residue" evidence="1">
    <location>
        <position position="104"/>
    </location>
</feature>
<protein>
    <submittedName>
        <fullName evidence="1">Putative ribonuclease H protein</fullName>
    </submittedName>
</protein>
<evidence type="ECO:0000313" key="2">
    <source>
        <dbReference type="Proteomes" id="UP000265520"/>
    </source>
</evidence>
<dbReference type="Proteomes" id="UP000265520">
    <property type="component" value="Unassembled WGS sequence"/>
</dbReference>
<dbReference type="EMBL" id="LXQA010296223">
    <property type="protein sequence ID" value="MCI41781.1"/>
    <property type="molecule type" value="Genomic_DNA"/>
</dbReference>
<sequence length="104" mass="11674">MKAKYKCGAEAVPKVQATHNCSSTWRAIVSVWDKVIEGMQWNIGNGRTVRFWSDNWLPSGILLQDVVTQQIDSALASKPVDHFSDGNGNWQLQRVLHLIPESIV</sequence>
<comment type="caution">
    <text evidence="1">The sequence shown here is derived from an EMBL/GenBank/DDBJ whole genome shotgun (WGS) entry which is preliminary data.</text>
</comment>
<keyword evidence="2" id="KW-1185">Reference proteome</keyword>
<organism evidence="1 2">
    <name type="scientific">Trifolium medium</name>
    <dbReference type="NCBI Taxonomy" id="97028"/>
    <lineage>
        <taxon>Eukaryota</taxon>
        <taxon>Viridiplantae</taxon>
        <taxon>Streptophyta</taxon>
        <taxon>Embryophyta</taxon>
        <taxon>Tracheophyta</taxon>
        <taxon>Spermatophyta</taxon>
        <taxon>Magnoliopsida</taxon>
        <taxon>eudicotyledons</taxon>
        <taxon>Gunneridae</taxon>
        <taxon>Pentapetalae</taxon>
        <taxon>rosids</taxon>
        <taxon>fabids</taxon>
        <taxon>Fabales</taxon>
        <taxon>Fabaceae</taxon>
        <taxon>Papilionoideae</taxon>
        <taxon>50 kb inversion clade</taxon>
        <taxon>NPAAA clade</taxon>
        <taxon>Hologalegina</taxon>
        <taxon>IRL clade</taxon>
        <taxon>Trifolieae</taxon>
        <taxon>Trifolium</taxon>
    </lineage>
</organism>
<reference evidence="1 2" key="1">
    <citation type="journal article" date="2018" name="Front. Plant Sci.">
        <title>Red Clover (Trifolium pratense) and Zigzag Clover (T. medium) - A Picture of Genomic Similarities and Differences.</title>
        <authorList>
            <person name="Dluhosova J."/>
            <person name="Istvanek J."/>
            <person name="Nedelnik J."/>
            <person name="Repkova J."/>
        </authorList>
    </citation>
    <scope>NUCLEOTIDE SEQUENCE [LARGE SCALE GENOMIC DNA]</scope>
    <source>
        <strain evidence="2">cv. 10/8</strain>
        <tissue evidence="1">Leaf</tissue>
    </source>
</reference>
<accession>A0A392RYS8</accession>
<proteinExistence type="predicted"/>
<evidence type="ECO:0000313" key="1">
    <source>
        <dbReference type="EMBL" id="MCI41781.1"/>
    </source>
</evidence>
<dbReference type="AlphaFoldDB" id="A0A392RYS8"/>
<name>A0A392RYS8_9FABA</name>